<dbReference type="Proteomes" id="UP001279860">
    <property type="component" value="Unassembled WGS sequence"/>
</dbReference>
<reference evidence="5 6" key="1">
    <citation type="submission" date="2023-11" db="EMBL/GenBank/DDBJ databases">
        <title>Plant-associative lifestyle of Vibrio porteresiae and its evolutionary dynamics.</title>
        <authorList>
            <person name="Rameshkumar N."/>
            <person name="Kirti K."/>
        </authorList>
    </citation>
    <scope>NUCLEOTIDE SEQUENCE [LARGE SCALE GENOMIC DNA]</scope>
    <source>
        <strain evidence="5 6">MSSRF7</strain>
    </source>
</reference>
<protein>
    <submittedName>
        <fullName evidence="5">Lysophospholipid acyltransferase family protein</fullName>
    </submittedName>
</protein>
<evidence type="ECO:0000259" key="4">
    <source>
        <dbReference type="SMART" id="SM00563"/>
    </source>
</evidence>
<organism evidence="5 6">
    <name type="scientific">Vibrio rhizosphaerae</name>
    <dbReference type="NCBI Taxonomy" id="398736"/>
    <lineage>
        <taxon>Bacteria</taxon>
        <taxon>Pseudomonadati</taxon>
        <taxon>Pseudomonadota</taxon>
        <taxon>Gammaproteobacteria</taxon>
        <taxon>Vibrionales</taxon>
        <taxon>Vibrionaceae</taxon>
        <taxon>Vibrio</taxon>
    </lineage>
</organism>
<dbReference type="InterPro" id="IPR002123">
    <property type="entry name" value="Plipid/glycerol_acylTrfase"/>
</dbReference>
<evidence type="ECO:0000256" key="3">
    <source>
        <dbReference type="ARBA" id="ARBA00023315"/>
    </source>
</evidence>
<keyword evidence="6" id="KW-1185">Reference proteome</keyword>
<accession>A0ABU4IX13</accession>
<dbReference type="SMART" id="SM00563">
    <property type="entry name" value="PlsC"/>
    <property type="match status" value="1"/>
</dbReference>
<dbReference type="CDD" id="cd07989">
    <property type="entry name" value="LPLAT_AGPAT-like"/>
    <property type="match status" value="1"/>
</dbReference>
<evidence type="ECO:0000256" key="2">
    <source>
        <dbReference type="ARBA" id="ARBA00022679"/>
    </source>
</evidence>
<evidence type="ECO:0000256" key="1">
    <source>
        <dbReference type="ARBA" id="ARBA00005189"/>
    </source>
</evidence>
<comment type="pathway">
    <text evidence="1">Lipid metabolism.</text>
</comment>
<evidence type="ECO:0000313" key="6">
    <source>
        <dbReference type="Proteomes" id="UP001279860"/>
    </source>
</evidence>
<name>A0ABU4IX13_9VIBR</name>
<dbReference type="Pfam" id="PF01553">
    <property type="entry name" value="Acyltransferase"/>
    <property type="match status" value="1"/>
</dbReference>
<dbReference type="EMBL" id="JAWRCP010000001">
    <property type="protein sequence ID" value="MDW6093703.1"/>
    <property type="molecule type" value="Genomic_DNA"/>
</dbReference>
<dbReference type="RefSeq" id="WP_038183322.1">
    <property type="nucleotide sequence ID" value="NZ_AP024903.1"/>
</dbReference>
<dbReference type="PANTHER" id="PTHR10434:SF11">
    <property type="entry name" value="1-ACYL-SN-GLYCEROL-3-PHOSPHATE ACYLTRANSFERASE"/>
    <property type="match status" value="1"/>
</dbReference>
<dbReference type="PANTHER" id="PTHR10434">
    <property type="entry name" value="1-ACYL-SN-GLYCEROL-3-PHOSPHATE ACYLTRANSFERASE"/>
    <property type="match status" value="1"/>
</dbReference>
<comment type="caution">
    <text evidence="5">The sequence shown here is derived from an EMBL/GenBank/DDBJ whole genome shotgun (WGS) entry which is preliminary data.</text>
</comment>
<keyword evidence="3 5" id="KW-0012">Acyltransferase</keyword>
<proteinExistence type="predicted"/>
<sequence>MKILKVLFVLLFVKPLVFVGLGLNIINRQNLPSNGPMVVAANHNSHLDTLVLLALFPISMVHKVRPVAAADYFLKNKLSAWLSLNILGIIPIHRSPSKSERHTVFDECHKALNQGDILIIFPEGSRGVPETMSGLKKGIYHLVNEHGACPVTPVVMRGLGRALPKGAAMFVPFNCDVVLGEPIVRFENADDFLMTMQAEYQQLAQACIVTHNEVDTF</sequence>
<dbReference type="SUPFAM" id="SSF69593">
    <property type="entry name" value="Glycerol-3-phosphate (1)-acyltransferase"/>
    <property type="match status" value="1"/>
</dbReference>
<dbReference type="GO" id="GO:0016746">
    <property type="term" value="F:acyltransferase activity"/>
    <property type="evidence" value="ECO:0007669"/>
    <property type="project" value="UniProtKB-KW"/>
</dbReference>
<feature type="domain" description="Phospholipid/glycerol acyltransferase" evidence="4">
    <location>
        <begin position="37"/>
        <end position="159"/>
    </location>
</feature>
<keyword evidence="2" id="KW-0808">Transferase</keyword>
<evidence type="ECO:0000313" key="5">
    <source>
        <dbReference type="EMBL" id="MDW6093703.1"/>
    </source>
</evidence>
<gene>
    <name evidence="5" type="ORF">SBX64_14255</name>
</gene>